<proteinExistence type="predicted"/>
<evidence type="ECO:0000313" key="2">
    <source>
        <dbReference type="Proteomes" id="UP000267166"/>
    </source>
</evidence>
<dbReference type="EMBL" id="RCHD01000012">
    <property type="protein sequence ID" value="RLL36013.1"/>
    <property type="molecule type" value="Genomic_DNA"/>
</dbReference>
<name>A0A498D1W3_9GAMM</name>
<sequence length="449" mass="53600">MNILIVGNGFDLSHYLPTKYDHFMVAMDAIENWDETKGDMGFDDLFGSLYEKEDYFFSYTKSMYKTDEIKISFSEIKKLKKQLKENVWYRYFKFYRSKTDTWIDLEQKIEEALECCAIFFKKIDVKIEENSKISYLFKRLDERGESNSIKLHNREIHILFLLGILCGKNLVSSTPIHIWENVDKNDSEYYKNERYRNIINNDFIDENGSYMLYKVDSAVNFLNNKMKDFILLFNLYLVEFISKLEKKNSFKNILDFRPDIIYSFNYTDTYRNFYYEADVDFLHGRCGYSQNIVLGVSDLKDERLKKIKAFGFTKYHQKLMNMTDYQFFRENKKIERALIENRVGSPIRKVNQQKNIRVVIWGHSLNISDESYIEEIFSFNKVNDEFVRVTVLYFNDRAKFDLLANLLEILGKEKVENWMKKGWLKFEENPDIAKLNGIEPVELPKISAS</sequence>
<organism evidence="1 2">
    <name type="scientific">Acinetobacter cumulans</name>
    <dbReference type="NCBI Taxonomy" id="2136182"/>
    <lineage>
        <taxon>Bacteria</taxon>
        <taxon>Pseudomonadati</taxon>
        <taxon>Pseudomonadota</taxon>
        <taxon>Gammaproteobacteria</taxon>
        <taxon>Moraxellales</taxon>
        <taxon>Moraxellaceae</taxon>
        <taxon>Acinetobacter</taxon>
    </lineage>
</organism>
<reference evidence="1 2" key="1">
    <citation type="submission" date="2018-09" db="EMBL/GenBank/DDBJ databases">
        <title>The draft genome of Acinetobacter sp. strains.</title>
        <authorList>
            <person name="Qin J."/>
            <person name="Feng Y."/>
            <person name="Zong Z."/>
        </authorList>
    </citation>
    <scope>NUCLEOTIDE SEQUENCE [LARGE SCALE GENOMIC DNA]</scope>
    <source>
        <strain evidence="1 2">WCHAc060003</strain>
    </source>
</reference>
<comment type="caution">
    <text evidence="1">The sequence shown here is derived from an EMBL/GenBank/DDBJ whole genome shotgun (WGS) entry which is preliminary data.</text>
</comment>
<gene>
    <name evidence="1" type="ORF">D9K80_06715</name>
</gene>
<dbReference type="Pfam" id="PF14253">
    <property type="entry name" value="AbiH"/>
    <property type="match status" value="1"/>
</dbReference>
<dbReference type="RefSeq" id="WP_121594294.1">
    <property type="nucleotide sequence ID" value="NZ_RCHD01000012.1"/>
</dbReference>
<dbReference type="AlphaFoldDB" id="A0A498D1W3"/>
<protein>
    <recommendedName>
        <fullName evidence="3">Bacteriophage abortive infection AbiH</fullName>
    </recommendedName>
</protein>
<accession>A0A498D1W3</accession>
<evidence type="ECO:0000313" key="1">
    <source>
        <dbReference type="EMBL" id="RLL36013.1"/>
    </source>
</evidence>
<dbReference type="Proteomes" id="UP000267166">
    <property type="component" value="Unassembled WGS sequence"/>
</dbReference>
<evidence type="ECO:0008006" key="3">
    <source>
        <dbReference type="Google" id="ProtNLM"/>
    </source>
</evidence>
<dbReference type="InterPro" id="IPR025935">
    <property type="entry name" value="AbiH"/>
</dbReference>